<organism evidence="2 3">
    <name type="scientific">Denitrificimonas halotolerans</name>
    <dbReference type="NCBI Taxonomy" id="3098930"/>
    <lineage>
        <taxon>Bacteria</taxon>
        <taxon>Pseudomonadati</taxon>
        <taxon>Pseudomonadota</taxon>
        <taxon>Gammaproteobacteria</taxon>
        <taxon>Pseudomonadales</taxon>
        <taxon>Pseudomonadaceae</taxon>
        <taxon>Denitrificimonas</taxon>
    </lineage>
</organism>
<feature type="transmembrane region" description="Helical" evidence="1">
    <location>
        <begin position="12"/>
        <end position="35"/>
    </location>
</feature>
<dbReference type="Pfam" id="PF09919">
    <property type="entry name" value="DUF2149"/>
    <property type="match status" value="1"/>
</dbReference>
<sequence>MRFLELDDAEDPIVSVVNLVDLFLVIIGILMIVIVTNPLNPLKQGNVVVVENPGEADMRITVKEGKEITQYESTGEIGQGQGAKAGVTYKMDDGRLIYVPES</sequence>
<evidence type="ECO:0000313" key="3">
    <source>
        <dbReference type="Proteomes" id="UP001294570"/>
    </source>
</evidence>
<dbReference type="EMBL" id="JAXIVU010000002">
    <property type="protein sequence ID" value="MDY7218549.1"/>
    <property type="molecule type" value="Genomic_DNA"/>
</dbReference>
<protein>
    <submittedName>
        <fullName evidence="2">DUF2149 domain-containing protein</fullName>
    </submittedName>
</protein>
<comment type="caution">
    <text evidence="2">The sequence shown here is derived from an EMBL/GenBank/DDBJ whole genome shotgun (WGS) entry which is preliminary data.</text>
</comment>
<name>A0ABU5GNW3_9GAMM</name>
<dbReference type="InterPro" id="IPR018676">
    <property type="entry name" value="DUF2149"/>
</dbReference>
<keyword evidence="1" id="KW-0812">Transmembrane</keyword>
<evidence type="ECO:0000256" key="1">
    <source>
        <dbReference type="SAM" id="Phobius"/>
    </source>
</evidence>
<gene>
    <name evidence="2" type="ORF">TOI97_02995</name>
</gene>
<proteinExistence type="predicted"/>
<keyword evidence="3" id="KW-1185">Reference proteome</keyword>
<keyword evidence="1" id="KW-1133">Transmembrane helix</keyword>
<dbReference type="RefSeq" id="WP_205341689.1">
    <property type="nucleotide sequence ID" value="NZ_JAXIVU010000002.1"/>
</dbReference>
<reference evidence="2 3" key="1">
    <citation type="submission" date="2023-12" db="EMBL/GenBank/DDBJ databases">
        <title>Denitrificimonas halotolerans sp. nov.,a novel species isolated from landfill leachate.</title>
        <authorList>
            <person name="Wang S."/>
        </authorList>
    </citation>
    <scope>NUCLEOTIDE SEQUENCE [LARGE SCALE GENOMIC DNA]</scope>
    <source>
        <strain evidence="2 3">JX-1</strain>
    </source>
</reference>
<evidence type="ECO:0000313" key="2">
    <source>
        <dbReference type="EMBL" id="MDY7218549.1"/>
    </source>
</evidence>
<accession>A0ABU5GNW3</accession>
<dbReference type="Proteomes" id="UP001294570">
    <property type="component" value="Unassembled WGS sequence"/>
</dbReference>
<keyword evidence="1" id="KW-0472">Membrane</keyword>